<dbReference type="PANTHER" id="PTHR43080">
    <property type="entry name" value="CBS DOMAIN-CONTAINING PROTEIN CBSX3, MITOCHONDRIAL"/>
    <property type="match status" value="1"/>
</dbReference>
<sequence length="284" mass="31804">MLVMLVKEIMSENIHYVTVPGNRATALELMRKKNVSGLPVVKKGTEELVGIITRSDLVENPDEEQIVLIMTRNPVTVSPDDDVRVAAERMLENNIRRVPVVDGDRLVGIVTSYDLVAGAIAEMDIQEPVENYMTRNIPTTWDRTPLNVAFEIMRYFRLKVLLTLNNRGKLSGVLTETDFINESEVVSESTVHNTSVGTEGDRWSWDSKNVLYVIKNQLKFPDKEARDVATTDIVTATTSTTVTSCAQKMKRRKIEQIPIIDYEGDLVGLARANDLINALIDGND</sequence>
<accession>O27073</accession>
<dbReference type="PANTHER" id="PTHR43080:SF29">
    <property type="entry name" value="OS02G0818000 PROTEIN"/>
    <property type="match status" value="1"/>
</dbReference>
<feature type="domain" description="CBS" evidence="3">
    <location>
        <begin position="229"/>
        <end position="284"/>
    </location>
</feature>
<reference evidence="4 5" key="1">
    <citation type="journal article" date="1997" name="J. Bacteriol.">
        <title>Complete genome sequence of Methanobacterium thermoautotrophicum deltaH: functional analysis and comparative genomics.</title>
        <authorList>
            <person name="Smith D.R."/>
            <person name="Doucette-Stamm L.A."/>
            <person name="Deloughery C."/>
            <person name="Lee H.-M."/>
            <person name="Dubois J."/>
            <person name="Aldredge T."/>
            <person name="Bashirzadeh R."/>
            <person name="Blakely D."/>
            <person name="Cook R."/>
            <person name="Gilbert K."/>
            <person name="Harrison D."/>
            <person name="Hoang L."/>
            <person name="Keagle P."/>
            <person name="Lumm W."/>
            <person name="Pothier B."/>
            <person name="Qiu D."/>
            <person name="Spadafora R."/>
            <person name="Vicare R."/>
            <person name="Wang Y."/>
            <person name="Wierzbowski J."/>
            <person name="Gibson R."/>
            <person name="Jiwani N."/>
            <person name="Caruso A."/>
            <person name="Bush D."/>
            <person name="Safer H."/>
            <person name="Patwell D."/>
            <person name="Prabhakar S."/>
            <person name="McDougall S."/>
            <person name="Shimer G."/>
            <person name="Goyal A."/>
            <person name="Pietrovski S."/>
            <person name="Church G.M."/>
            <person name="Daniels C.J."/>
            <person name="Mao J.-i."/>
            <person name="Rice P."/>
            <person name="Nolling J."/>
            <person name="Reeve J.N."/>
        </authorList>
    </citation>
    <scope>NUCLEOTIDE SEQUENCE [LARGE SCALE GENOMIC DNA]</scope>
    <source>
        <strain evidence="5">ATCC 29096 / DSM 1053 / JCM 10044 / NBRC 100330 / Delta H</strain>
    </source>
</reference>
<dbReference type="STRING" id="187420.MTH_992"/>
<name>O27073_METTH</name>
<dbReference type="PIR" id="H69232">
    <property type="entry name" value="H69232"/>
</dbReference>
<dbReference type="EnsemblBacteria" id="AAB85489">
    <property type="protein sequence ID" value="AAB85489"/>
    <property type="gene ID" value="MTH_992"/>
</dbReference>
<dbReference type="InterPro" id="IPR000644">
    <property type="entry name" value="CBS_dom"/>
</dbReference>
<dbReference type="SUPFAM" id="SSF54631">
    <property type="entry name" value="CBS-domain pair"/>
    <property type="match status" value="2"/>
</dbReference>
<dbReference type="HOGENOM" id="CLU_076812_1_0_2"/>
<dbReference type="EMBL" id="AE000666">
    <property type="protein sequence ID" value="AAB85489.1"/>
    <property type="molecule type" value="Genomic_DNA"/>
</dbReference>
<gene>
    <name evidence="4" type="ordered locus">MTH_992</name>
</gene>
<organism evidence="4 5">
    <name type="scientific">Methanothermobacter thermautotrophicus (strain ATCC 29096 / DSM 1053 / JCM 10044 / NBRC 100330 / Delta H)</name>
    <name type="common">Methanobacterium thermoautotrophicum</name>
    <dbReference type="NCBI Taxonomy" id="187420"/>
    <lineage>
        <taxon>Archaea</taxon>
        <taxon>Methanobacteriati</taxon>
        <taxon>Methanobacteriota</taxon>
        <taxon>Methanomada group</taxon>
        <taxon>Methanobacteria</taxon>
        <taxon>Methanobacteriales</taxon>
        <taxon>Methanobacteriaceae</taxon>
        <taxon>Methanothermobacter</taxon>
    </lineage>
</organism>
<evidence type="ECO:0000259" key="3">
    <source>
        <dbReference type="PROSITE" id="PS51371"/>
    </source>
</evidence>
<dbReference type="SMART" id="SM00116">
    <property type="entry name" value="CBS"/>
    <property type="match status" value="4"/>
</dbReference>
<dbReference type="AlphaFoldDB" id="O27073"/>
<evidence type="ECO:0000313" key="5">
    <source>
        <dbReference type="Proteomes" id="UP000005223"/>
    </source>
</evidence>
<proteinExistence type="predicted"/>
<protein>
    <submittedName>
        <fullName evidence="4">Inosine-5'-monophosphate dehydrogenase related protein IX</fullName>
    </submittedName>
</protein>
<dbReference type="CDD" id="cd04638">
    <property type="entry name" value="CBS_pair_arch2_repeat1"/>
    <property type="match status" value="1"/>
</dbReference>
<evidence type="ECO:0000313" key="4">
    <source>
        <dbReference type="EMBL" id="AAB85489.1"/>
    </source>
</evidence>
<dbReference type="KEGG" id="mth:MTH_992"/>
<feature type="domain" description="CBS" evidence="3">
    <location>
        <begin position="133"/>
        <end position="191"/>
    </location>
</feature>
<feature type="domain" description="CBS" evidence="3">
    <location>
        <begin position="70"/>
        <end position="125"/>
    </location>
</feature>
<dbReference type="Gene3D" id="3.10.580.10">
    <property type="entry name" value="CBS-domain"/>
    <property type="match status" value="2"/>
</dbReference>
<dbReference type="PATRIC" id="fig|187420.15.peg.975"/>
<dbReference type="InParanoid" id="O27073"/>
<keyword evidence="5" id="KW-1185">Reference proteome</keyword>
<keyword evidence="1 2" id="KW-0129">CBS domain</keyword>
<evidence type="ECO:0000256" key="2">
    <source>
        <dbReference type="PROSITE-ProRule" id="PRU00703"/>
    </source>
</evidence>
<evidence type="ECO:0000256" key="1">
    <source>
        <dbReference type="ARBA" id="ARBA00023122"/>
    </source>
</evidence>
<dbReference type="Proteomes" id="UP000005223">
    <property type="component" value="Chromosome"/>
</dbReference>
<feature type="domain" description="CBS" evidence="3">
    <location>
        <begin position="10"/>
        <end position="68"/>
    </location>
</feature>
<dbReference type="Pfam" id="PF00571">
    <property type="entry name" value="CBS"/>
    <property type="match status" value="4"/>
</dbReference>
<dbReference type="InterPro" id="IPR046342">
    <property type="entry name" value="CBS_dom_sf"/>
</dbReference>
<dbReference type="PaxDb" id="187420-MTH_992"/>
<dbReference type="InterPro" id="IPR051257">
    <property type="entry name" value="Diverse_CBS-Domain"/>
</dbReference>
<dbReference type="PROSITE" id="PS51371">
    <property type="entry name" value="CBS"/>
    <property type="match status" value="4"/>
</dbReference>